<feature type="chain" id="PRO_5011959647" description="Cyanovirin-N domain-containing protein" evidence="1">
    <location>
        <begin position="20"/>
        <end position="161"/>
    </location>
</feature>
<sequence>MLLLMPIVLTGIWADISLGGTLNVTASDDECRIWSNHNHGCDGYSASFAKPKGDDCSSLSEMPNRSPEDTRIEVACGTENGSPAAWIEVERDGQVTFFNQNGDKSTCVLNDGYKVGSWCNATDLLTPTTSSSASLTATSPPFHTDGSVTPQPLLSCACPAV</sequence>
<dbReference type="EMBL" id="MNBE01000600">
    <property type="protein sequence ID" value="OKP06078.1"/>
    <property type="molecule type" value="Genomic_DNA"/>
</dbReference>
<comment type="caution">
    <text evidence="2">The sequence shown here is derived from an EMBL/GenBank/DDBJ whole genome shotgun (WGS) entry which is preliminary data.</text>
</comment>
<gene>
    <name evidence="2" type="ORF">PENSUB_6529</name>
</gene>
<evidence type="ECO:0008006" key="4">
    <source>
        <dbReference type="Google" id="ProtNLM"/>
    </source>
</evidence>
<dbReference type="Proteomes" id="UP000186955">
    <property type="component" value="Unassembled WGS sequence"/>
</dbReference>
<reference evidence="2 3" key="1">
    <citation type="submission" date="2016-10" db="EMBL/GenBank/DDBJ databases">
        <title>Genome sequence of the ascomycete fungus Penicillium subrubescens.</title>
        <authorList>
            <person name="De Vries R.P."/>
            <person name="Peng M."/>
            <person name="Dilokpimol A."/>
            <person name="Hilden K."/>
            <person name="Makela M.R."/>
            <person name="Grigoriev I."/>
            <person name="Riley R."/>
            <person name="Granchi Z."/>
        </authorList>
    </citation>
    <scope>NUCLEOTIDE SEQUENCE [LARGE SCALE GENOMIC DNA]</scope>
    <source>
        <strain evidence="2 3">CBS 132785</strain>
    </source>
</reference>
<dbReference type="OrthoDB" id="4288742at2759"/>
<name>A0A1Q5U0T1_9EURO</name>
<keyword evidence="1" id="KW-0732">Signal</keyword>
<evidence type="ECO:0000256" key="1">
    <source>
        <dbReference type="SAM" id="SignalP"/>
    </source>
</evidence>
<evidence type="ECO:0000313" key="3">
    <source>
        <dbReference type="Proteomes" id="UP000186955"/>
    </source>
</evidence>
<protein>
    <recommendedName>
        <fullName evidence="4">Cyanovirin-N domain-containing protein</fullName>
    </recommendedName>
</protein>
<accession>A0A1Q5U0T1</accession>
<dbReference type="AlphaFoldDB" id="A0A1Q5U0T1"/>
<proteinExistence type="predicted"/>
<evidence type="ECO:0000313" key="2">
    <source>
        <dbReference type="EMBL" id="OKP06078.1"/>
    </source>
</evidence>
<keyword evidence="3" id="KW-1185">Reference proteome</keyword>
<organism evidence="2 3">
    <name type="scientific">Penicillium subrubescens</name>
    <dbReference type="NCBI Taxonomy" id="1316194"/>
    <lineage>
        <taxon>Eukaryota</taxon>
        <taxon>Fungi</taxon>
        <taxon>Dikarya</taxon>
        <taxon>Ascomycota</taxon>
        <taxon>Pezizomycotina</taxon>
        <taxon>Eurotiomycetes</taxon>
        <taxon>Eurotiomycetidae</taxon>
        <taxon>Eurotiales</taxon>
        <taxon>Aspergillaceae</taxon>
        <taxon>Penicillium</taxon>
    </lineage>
</organism>
<feature type="signal peptide" evidence="1">
    <location>
        <begin position="1"/>
        <end position="19"/>
    </location>
</feature>